<name>A0A8T2H5U6_ARASU</name>
<feature type="transmembrane region" description="Helical" evidence="3">
    <location>
        <begin position="100"/>
        <end position="121"/>
    </location>
</feature>
<keyword evidence="7" id="KW-1185">Reference proteome</keyword>
<dbReference type="GO" id="GO:0005524">
    <property type="term" value="F:ATP binding"/>
    <property type="evidence" value="ECO:0007669"/>
    <property type="project" value="UniProtKB-KW"/>
</dbReference>
<accession>A0A8T2H5U6</accession>
<feature type="domain" description="ATPase AAA-type core" evidence="4">
    <location>
        <begin position="374"/>
        <end position="465"/>
    </location>
</feature>
<dbReference type="OrthoDB" id="1066258at2759"/>
<keyword evidence="6" id="KW-0378">Hydrolase</keyword>
<dbReference type="PANTHER" id="PTHR48470:SF1">
    <property type="entry name" value="CELL DIVISION CONTROL PROTEIN 48 C ISOFORM 1"/>
    <property type="match status" value="1"/>
</dbReference>
<dbReference type="Pfam" id="PF17862">
    <property type="entry name" value="AAA_lid_3"/>
    <property type="match status" value="2"/>
</dbReference>
<comment type="caution">
    <text evidence="6">The sequence shown here is derived from an EMBL/GenBank/DDBJ whole genome shotgun (WGS) entry which is preliminary data.</text>
</comment>
<proteinExistence type="inferred from homology"/>
<evidence type="ECO:0000313" key="6">
    <source>
        <dbReference type="EMBL" id="KAG7654896.1"/>
    </source>
</evidence>
<feature type="domain" description="AAA ATPase AAA+ lid" evidence="5">
    <location>
        <begin position="487"/>
        <end position="516"/>
    </location>
</feature>
<evidence type="ECO:0000313" key="7">
    <source>
        <dbReference type="Proteomes" id="UP000694251"/>
    </source>
</evidence>
<feature type="domain" description="ATPase AAA-type core" evidence="4">
    <location>
        <begin position="116"/>
        <end position="201"/>
    </location>
</feature>
<dbReference type="AlphaFoldDB" id="A0A8T2H5U6"/>
<dbReference type="InterPro" id="IPR041569">
    <property type="entry name" value="AAA_lid_3"/>
</dbReference>
<dbReference type="GO" id="GO:0016887">
    <property type="term" value="F:ATP hydrolysis activity"/>
    <property type="evidence" value="ECO:0007669"/>
    <property type="project" value="InterPro"/>
</dbReference>
<feature type="region of interest" description="Disordered" evidence="2">
    <location>
        <begin position="62"/>
        <end position="93"/>
    </location>
</feature>
<gene>
    <name evidence="6" type="ORF">ISN44_As01g020210</name>
</gene>
<evidence type="ECO:0000256" key="3">
    <source>
        <dbReference type="SAM" id="Phobius"/>
    </source>
</evidence>
<dbReference type="InterPro" id="IPR055278">
    <property type="entry name" value="CDC48c"/>
</dbReference>
<evidence type="ECO:0000256" key="1">
    <source>
        <dbReference type="RuleBase" id="RU003651"/>
    </source>
</evidence>
<dbReference type="InterPro" id="IPR003959">
    <property type="entry name" value="ATPase_AAA_core"/>
</dbReference>
<keyword evidence="3" id="KW-1133">Transmembrane helix</keyword>
<organism evidence="6 7">
    <name type="scientific">Arabidopsis suecica</name>
    <name type="common">Swedish thale-cress</name>
    <name type="synonym">Cardaminopsis suecica</name>
    <dbReference type="NCBI Taxonomy" id="45249"/>
    <lineage>
        <taxon>Eukaryota</taxon>
        <taxon>Viridiplantae</taxon>
        <taxon>Streptophyta</taxon>
        <taxon>Embryophyta</taxon>
        <taxon>Tracheophyta</taxon>
        <taxon>Spermatophyta</taxon>
        <taxon>Magnoliopsida</taxon>
        <taxon>eudicotyledons</taxon>
        <taxon>Gunneridae</taxon>
        <taxon>Pentapetalae</taxon>
        <taxon>rosids</taxon>
        <taxon>malvids</taxon>
        <taxon>Brassicales</taxon>
        <taxon>Brassicaceae</taxon>
        <taxon>Camelineae</taxon>
        <taxon>Arabidopsis</taxon>
    </lineage>
</organism>
<dbReference type="PROSITE" id="PS00674">
    <property type="entry name" value="AAA"/>
    <property type="match status" value="1"/>
</dbReference>
<comment type="similarity">
    <text evidence="1">Belongs to the AAA ATPase family.</text>
</comment>
<evidence type="ECO:0000259" key="4">
    <source>
        <dbReference type="Pfam" id="PF00004"/>
    </source>
</evidence>
<keyword evidence="1" id="KW-0547">Nucleotide-binding</keyword>
<dbReference type="EMBL" id="JAEFBJ010000001">
    <property type="protein sequence ID" value="KAG7654896.1"/>
    <property type="molecule type" value="Genomic_DNA"/>
</dbReference>
<dbReference type="Proteomes" id="UP000694251">
    <property type="component" value="Chromosome 1"/>
</dbReference>
<reference evidence="6 7" key="1">
    <citation type="submission" date="2020-12" db="EMBL/GenBank/DDBJ databases">
        <title>Concerted genomic and epigenomic changes stabilize Arabidopsis allopolyploids.</title>
        <authorList>
            <person name="Chen Z."/>
        </authorList>
    </citation>
    <scope>NUCLEOTIDE SEQUENCE [LARGE SCALE GENOMIC DNA]</scope>
    <source>
        <strain evidence="6">As9502</strain>
        <tissue evidence="6">Leaf</tissue>
    </source>
</reference>
<sequence length="544" mass="60919">MVKRGRSGGVSNRRFQNLVLQSSEKGSTADEIVNELRSKDREWARLSRHVLLLNVNQTLQSRNVSDKDEEESNARSKSRKRAATASPSGSSWSDARSQFLGFYFMVHLVVASLHWLVHAIANETGVPFHMISASEVVSGVSGESEENIRKLFSKAYRTAPSIIFIDEIEAIASKRDNHQQKGMETRIVTQLMNCMDQESLRFDKDFCLGMPDEKAREEILTLILRNRPLDPSFDIARIVRKTSGFVGADLALLVKEAANVAMERLVKSRGSEVGTDIDSLLSMQPCPFPPQVIEKLFYTISDFEEALKKFKPSLTREGFSTTPSVTWEDIGGLDHIRKEFYSDIIKPLKYPEECEGFKFCSGRDFLLYGPPGCDSEKAIRELFNLARMCSPCIIFFDEVDALTTKRGSGEGAWVVERPLTQLLNEMSGGKERDGVFVIGATNRPEMMDPAVTRPGRFGKHIYIPLPNSVQRGLILKSLARKIPLDTSVDLDAIARRCENFSGADLEALVIEAGLAARDDETGSYPRRTKMVHFEEASSRMQSGR</sequence>
<evidence type="ECO:0000259" key="5">
    <source>
        <dbReference type="Pfam" id="PF17862"/>
    </source>
</evidence>
<protein>
    <submittedName>
        <fullName evidence="6">P-loop containing nucleoside triphosphate hydrolase</fullName>
    </submittedName>
</protein>
<keyword evidence="3" id="KW-0472">Membrane</keyword>
<dbReference type="PANTHER" id="PTHR48470">
    <property type="entry name" value="CELL DIVISION CONTROL PROTEIN 48 C ISOFORM 1"/>
    <property type="match status" value="1"/>
</dbReference>
<evidence type="ECO:0000256" key="2">
    <source>
        <dbReference type="SAM" id="MobiDB-lite"/>
    </source>
</evidence>
<keyword evidence="3" id="KW-0812">Transmembrane</keyword>
<dbReference type="Pfam" id="PF00004">
    <property type="entry name" value="AAA"/>
    <property type="match status" value="2"/>
</dbReference>
<keyword evidence="1" id="KW-0067">ATP-binding</keyword>
<feature type="domain" description="AAA ATPase AAA+ lid" evidence="5">
    <location>
        <begin position="233"/>
        <end position="268"/>
    </location>
</feature>
<dbReference type="InterPro" id="IPR003960">
    <property type="entry name" value="ATPase_AAA_CS"/>
</dbReference>